<dbReference type="GO" id="GO:0030150">
    <property type="term" value="P:protein import into mitochondrial matrix"/>
    <property type="evidence" value="ECO:0007669"/>
    <property type="project" value="InterPro"/>
</dbReference>
<evidence type="ECO:0000256" key="8">
    <source>
        <dbReference type="ARBA" id="ARBA00023128"/>
    </source>
</evidence>
<reference evidence="12" key="2">
    <citation type="submission" date="2022-06" db="UniProtKB">
        <authorList>
            <consortium name="EnsemblMetazoa"/>
        </authorList>
    </citation>
    <scope>IDENTIFICATION</scope>
</reference>
<protein>
    <recommendedName>
        <fullName evidence="11">Tim44-like domain-containing protein</fullName>
    </recommendedName>
</protein>
<keyword evidence="5" id="KW-0653">Protein transport</keyword>
<comment type="subcellular location">
    <subcellularLocation>
        <location evidence="1">Mitochondrion inner membrane</location>
    </subcellularLocation>
</comment>
<evidence type="ECO:0000256" key="10">
    <source>
        <dbReference type="SAM" id="Coils"/>
    </source>
</evidence>
<dbReference type="InterPro" id="IPR032710">
    <property type="entry name" value="NTF2-like_dom_sf"/>
</dbReference>
<dbReference type="PANTHER" id="PTHR10721">
    <property type="entry name" value="MITOCHONDRIAL IMPORT INNER MEMBRANE TRANSLOCASE SUBUNIT TIM44"/>
    <property type="match status" value="1"/>
</dbReference>
<keyword evidence="4" id="KW-0999">Mitochondrion inner membrane</keyword>
<keyword evidence="8" id="KW-0496">Mitochondrion</keyword>
<name>A0A8R1W2S8_ACYPI</name>
<evidence type="ECO:0000256" key="1">
    <source>
        <dbReference type="ARBA" id="ARBA00004273"/>
    </source>
</evidence>
<dbReference type="GO" id="GO:0005743">
    <property type="term" value="C:mitochondrial inner membrane"/>
    <property type="evidence" value="ECO:0007669"/>
    <property type="project" value="UniProtKB-SubCell"/>
</dbReference>
<keyword evidence="3" id="KW-0813">Transport</keyword>
<dbReference type="RefSeq" id="XP_001947189.1">
    <property type="nucleotide sequence ID" value="XM_001947154.4"/>
</dbReference>
<evidence type="ECO:0000256" key="5">
    <source>
        <dbReference type="ARBA" id="ARBA00022927"/>
    </source>
</evidence>
<dbReference type="SMART" id="SM00978">
    <property type="entry name" value="Tim44"/>
    <property type="match status" value="1"/>
</dbReference>
<dbReference type="InterPro" id="IPR007379">
    <property type="entry name" value="Tim44-like_dom"/>
</dbReference>
<evidence type="ECO:0000259" key="11">
    <source>
        <dbReference type="SMART" id="SM00978"/>
    </source>
</evidence>
<keyword evidence="9" id="KW-0472">Membrane</keyword>
<reference evidence="13" key="1">
    <citation type="submission" date="2010-06" db="EMBL/GenBank/DDBJ databases">
        <authorList>
            <person name="Jiang H."/>
            <person name="Abraham K."/>
            <person name="Ali S."/>
            <person name="Alsbrooks S.L."/>
            <person name="Anim B.N."/>
            <person name="Anosike U.S."/>
            <person name="Attaway T."/>
            <person name="Bandaranaike D.P."/>
            <person name="Battles P.K."/>
            <person name="Bell S.N."/>
            <person name="Bell A.V."/>
            <person name="Beltran B."/>
            <person name="Bickham C."/>
            <person name="Bustamante Y."/>
            <person name="Caleb T."/>
            <person name="Canada A."/>
            <person name="Cardenas V."/>
            <person name="Carter K."/>
            <person name="Chacko J."/>
            <person name="Chandrabose M.N."/>
            <person name="Chavez D."/>
            <person name="Chavez A."/>
            <person name="Chen L."/>
            <person name="Chu H.-S."/>
            <person name="Claassen K.J."/>
            <person name="Cockrell R."/>
            <person name="Collins M."/>
            <person name="Cooper J.A."/>
            <person name="Cree A."/>
            <person name="Curry S.M."/>
            <person name="Da Y."/>
            <person name="Dao M.D."/>
            <person name="Das B."/>
            <person name="Davila M.-L."/>
            <person name="Davy-Carroll L."/>
            <person name="Denson S."/>
            <person name="Dinh H."/>
            <person name="Ebong V.E."/>
            <person name="Edwards J.R."/>
            <person name="Egan A."/>
            <person name="El-Daye J."/>
            <person name="Escobedo L."/>
            <person name="Fernandez S."/>
            <person name="Fernando P.R."/>
            <person name="Flagg N."/>
            <person name="Forbes L.D."/>
            <person name="Fowler R.G."/>
            <person name="Fu Q."/>
            <person name="Gabisi R.A."/>
            <person name="Ganer J."/>
            <person name="Garbino Pronczuk A."/>
            <person name="Garcia R.M."/>
            <person name="Garner T."/>
            <person name="Garrett T.E."/>
            <person name="Gonzalez D.A."/>
            <person name="Hamid H."/>
            <person name="Hawkins E.S."/>
            <person name="Hirani K."/>
            <person name="Hogues M.E."/>
            <person name="Hollins B."/>
            <person name="Hsiao C.-H."/>
            <person name="Jabil R."/>
            <person name="James M.L."/>
            <person name="Jhangiani S.N."/>
            <person name="Johnson B."/>
            <person name="Johnson Q."/>
            <person name="Joshi V."/>
            <person name="Kalu J.B."/>
            <person name="Kam C."/>
            <person name="Kashfia A."/>
            <person name="Keebler J."/>
            <person name="Kisamo H."/>
            <person name="Kovar C.L."/>
            <person name="Lago L.A."/>
            <person name="Lai C.-Y."/>
            <person name="Laidlaw J."/>
            <person name="Lara F."/>
            <person name="Le T.-K."/>
            <person name="Lee S.L."/>
            <person name="Legall F.H."/>
            <person name="Lemon S.J."/>
            <person name="Lewis L.R."/>
            <person name="Li B."/>
            <person name="Liu Y."/>
            <person name="Liu Y.-S."/>
            <person name="Lopez J."/>
            <person name="Lozado R.J."/>
            <person name="Lu J."/>
            <person name="Madu R.C."/>
            <person name="Maheshwari M."/>
            <person name="Maheshwari R."/>
            <person name="Malloy K."/>
            <person name="Martinez E."/>
            <person name="Mathew T."/>
            <person name="Mercado I.C."/>
            <person name="Mercado C."/>
            <person name="Meyer B."/>
            <person name="Montgomery K."/>
            <person name="Morgan M.B."/>
            <person name="Munidasa M."/>
            <person name="Nazareth L.V."/>
            <person name="Nelson J."/>
            <person name="Ng B.M."/>
            <person name="Nguyen N.B."/>
            <person name="Nguyen P.Q."/>
            <person name="Nguyen T."/>
            <person name="Obregon M."/>
            <person name="Okwuonu G.O."/>
            <person name="Onwere C.G."/>
            <person name="Orozco G."/>
            <person name="Parra A."/>
            <person name="Patel S."/>
            <person name="Patil S."/>
            <person name="Perez A."/>
            <person name="Perez Y."/>
            <person name="Pham C."/>
            <person name="Primus E.L."/>
            <person name="Pu L.-L."/>
            <person name="Puazo M."/>
            <person name="Qin X."/>
            <person name="Quiroz J.B."/>
            <person name="Reese J."/>
            <person name="Richards S."/>
            <person name="Rives C.M."/>
            <person name="Robberts R."/>
            <person name="Ruiz S.J."/>
            <person name="Ruiz M.J."/>
            <person name="Santibanez J."/>
            <person name="Schneider B.W."/>
            <person name="Sisson I."/>
            <person name="Smith M."/>
            <person name="Sodergren E."/>
            <person name="Song X.-Z."/>
            <person name="Song B.B."/>
            <person name="Summersgill H."/>
            <person name="Thelus R."/>
            <person name="Thornton R.D."/>
            <person name="Trejos Z.Y."/>
            <person name="Usmani K."/>
            <person name="Vattathil S."/>
            <person name="Villasana D."/>
            <person name="Walker D.L."/>
            <person name="Wang S."/>
            <person name="Wang K."/>
            <person name="White C.S."/>
            <person name="Williams A.C."/>
            <person name="Williamson J."/>
            <person name="Wilson K."/>
            <person name="Woghiren I.O."/>
            <person name="Woodworth J.R."/>
            <person name="Worley K.C."/>
            <person name="Wright R.A."/>
            <person name="Wu W."/>
            <person name="Young L."/>
            <person name="Zhang L."/>
            <person name="Zhang J."/>
            <person name="Zhu Y."/>
            <person name="Muzny D.M."/>
            <person name="Weinstock G."/>
            <person name="Gibbs R.A."/>
        </authorList>
    </citation>
    <scope>NUCLEOTIDE SEQUENCE [LARGE SCALE GENOMIC DNA]</scope>
    <source>
        <strain evidence="13">LSR1</strain>
    </source>
</reference>
<dbReference type="PANTHER" id="PTHR10721:SF1">
    <property type="entry name" value="MITOCHONDRIAL IMPORT INNER MEMBRANE TRANSLOCASE SUBUNIT TIM44"/>
    <property type="match status" value="1"/>
</dbReference>
<dbReference type="GeneID" id="100163789"/>
<keyword evidence="7" id="KW-0811">Translocation</keyword>
<dbReference type="SUPFAM" id="SSF54427">
    <property type="entry name" value="NTF2-like"/>
    <property type="match status" value="1"/>
</dbReference>
<evidence type="ECO:0000313" key="12">
    <source>
        <dbReference type="EnsemblMetazoa" id="XP_001947189.1"/>
    </source>
</evidence>
<dbReference type="GO" id="GO:0051087">
    <property type="term" value="F:protein-folding chaperone binding"/>
    <property type="evidence" value="ECO:0007669"/>
    <property type="project" value="InterPro"/>
</dbReference>
<feature type="coiled-coil region" evidence="10">
    <location>
        <begin position="39"/>
        <end position="73"/>
    </location>
</feature>
<evidence type="ECO:0000256" key="4">
    <source>
        <dbReference type="ARBA" id="ARBA00022792"/>
    </source>
</evidence>
<organism evidence="12 13">
    <name type="scientific">Acyrthosiphon pisum</name>
    <name type="common">Pea aphid</name>
    <dbReference type="NCBI Taxonomy" id="7029"/>
    <lineage>
        <taxon>Eukaryota</taxon>
        <taxon>Metazoa</taxon>
        <taxon>Ecdysozoa</taxon>
        <taxon>Arthropoda</taxon>
        <taxon>Hexapoda</taxon>
        <taxon>Insecta</taxon>
        <taxon>Pterygota</taxon>
        <taxon>Neoptera</taxon>
        <taxon>Paraneoptera</taxon>
        <taxon>Hemiptera</taxon>
        <taxon>Sternorrhyncha</taxon>
        <taxon>Aphidomorpha</taxon>
        <taxon>Aphidoidea</taxon>
        <taxon>Aphididae</taxon>
        <taxon>Macrosiphini</taxon>
        <taxon>Acyrthosiphon</taxon>
    </lineage>
</organism>
<dbReference type="InterPro" id="IPR017303">
    <property type="entry name" value="Tim44"/>
</dbReference>
<proteinExistence type="inferred from homology"/>
<evidence type="ECO:0000256" key="6">
    <source>
        <dbReference type="ARBA" id="ARBA00022946"/>
    </source>
</evidence>
<evidence type="ECO:0000256" key="2">
    <source>
        <dbReference type="ARBA" id="ARBA00009597"/>
    </source>
</evidence>
<keyword evidence="13" id="KW-1185">Reference proteome</keyword>
<dbReference type="OMA" id="NFQMEPF"/>
<keyword evidence="10" id="KW-0175">Coiled coil</keyword>
<sequence>MYSVWRQYRYVYRNTHCLKYYSTSPPQKPNFVMQLIYNIRDEISKSKEMKKNLEQFRAEKKKLEESDNLIKARQKLNTIESETFKVTQQAKNVVNVVMTSVKNKVNQASESDLAKKAGLLSGSISKTVLESGTKIGQSGPVKTFSSTAEAISAQIESDTTSLNSHVYKAPTTLRKRSDLRNQGAIVPNETETGITVHKDSMIYESWKKFKSENAFMQKLSDLKERYDDSDHILARATRSVTDTLSSVFHNAEMSDVVTELCRVEPDFSLVNFIRQCETDIIPNVLEAIAREDLIILKDWCFEAPYRVLSHPVTEHRQKGHQTYCKVLDVHNVDVVTGKLMEHGPVLIISFSAQQIMYIKDVNGLIIEGDPHTVIRVMYTWAMCRDVNEVNPRAAWKLLDIAANSSAQLL</sequence>
<feature type="domain" description="Tim44-like" evidence="11">
    <location>
        <begin position="253"/>
        <end position="402"/>
    </location>
</feature>
<evidence type="ECO:0000256" key="7">
    <source>
        <dbReference type="ARBA" id="ARBA00023010"/>
    </source>
</evidence>
<evidence type="ECO:0000256" key="9">
    <source>
        <dbReference type="ARBA" id="ARBA00023136"/>
    </source>
</evidence>
<dbReference type="InterPro" id="IPR039544">
    <property type="entry name" value="Tim44-like"/>
</dbReference>
<comment type="similarity">
    <text evidence="2">Belongs to the Tim44 family.</text>
</comment>
<dbReference type="KEGG" id="api:100163789"/>
<dbReference type="EnsemblMetazoa" id="XM_001947154.5">
    <property type="protein sequence ID" value="XP_001947189.1"/>
    <property type="gene ID" value="LOC100163789"/>
</dbReference>
<keyword evidence="6" id="KW-0809">Transit peptide</keyword>
<accession>A0A8R1W2S8</accession>
<evidence type="ECO:0000313" key="13">
    <source>
        <dbReference type="Proteomes" id="UP000007819"/>
    </source>
</evidence>
<evidence type="ECO:0000256" key="3">
    <source>
        <dbReference type="ARBA" id="ARBA00022448"/>
    </source>
</evidence>
<dbReference type="AlphaFoldDB" id="A0A8R1W2S8"/>
<dbReference type="Pfam" id="PF04280">
    <property type="entry name" value="Tim44"/>
    <property type="match status" value="1"/>
</dbReference>
<dbReference type="Gene3D" id="3.10.450.240">
    <property type="match status" value="1"/>
</dbReference>
<dbReference type="OrthoDB" id="10265990at2759"/>
<dbReference type="Proteomes" id="UP000007819">
    <property type="component" value="Chromosome X"/>
</dbReference>
<dbReference type="PIRSF" id="PIRSF037871">
    <property type="entry name" value="TIM44"/>
    <property type="match status" value="1"/>
</dbReference>